<evidence type="ECO:0000256" key="12">
    <source>
        <dbReference type="ARBA" id="ARBA00045708"/>
    </source>
</evidence>
<evidence type="ECO:0000256" key="4">
    <source>
        <dbReference type="ARBA" id="ARBA00009935"/>
    </source>
</evidence>
<proteinExistence type="inferred from homology"/>
<keyword evidence="11" id="KW-0627">Porphyrin biosynthesis</keyword>
<sequence>MMMSSVSVSVSGSVRLNASSTTTRAGRRGRAVSVVVRAGANAKPANDLMIRMARGETVERTPVWLFRQAGRHLPEYMEYKKTRGKNFLELLADPNDVAECTMQPIRRYNIDAAILFSDILVIAEALGVDVEMPGGKGILVPRPIAGPEDMHRIPEKIDVKVKLAHVLASVKKINETIEAEGLGVPLIGFSAAPWTLMYYMVGGSSKKNTDVGMKWLKQHPKEAQKLLDILTDVVIDYLDEQVKAGVHMVQVFEAMCEHITEESFYEFAMPCMEKIAAEMKRRHPDVPLLGFARDAPYGIAALQRAGYQIITIDTAMDRNVARAALQADADARGVAPAGVQGNFDPTLLNKEGGASFEGIEAEVTQMLKDFGPQKLIANLGAGLSGKEDVEKVAYLVDCIHRVSEDMIAKQK</sequence>
<comment type="pathway">
    <text evidence="3">Porphyrin-containing compound metabolism; protoporphyrin-IX biosynthesis; coproporphyrinogen-III from 5-aminolevulinate: step 4/4.</text>
</comment>
<comment type="function">
    <text evidence="12">Catalyzes the sequential decarboxylation of the four acetate side chains of uroporphyrinogen to form coproporphyrinogen and participates in the fifth step in the heme biosynthetic pathway. Isomer I or isomer III of uroporphyrinogen may serve as substrate, but only coproporphyrinogen III can ultimately be converted to heme. In vitro also decarboxylates pentacarboxylate porphyrinogen I.</text>
</comment>
<evidence type="ECO:0000256" key="1">
    <source>
        <dbReference type="ARBA" id="ARBA00002448"/>
    </source>
</evidence>
<dbReference type="GO" id="GO:0005829">
    <property type="term" value="C:cytosol"/>
    <property type="evidence" value="ECO:0007669"/>
    <property type="project" value="UniProtKB-SubCell"/>
</dbReference>
<evidence type="ECO:0000256" key="5">
    <source>
        <dbReference type="ARBA" id="ARBA00011738"/>
    </source>
</evidence>
<dbReference type="NCBIfam" id="TIGR01464">
    <property type="entry name" value="hemE"/>
    <property type="match status" value="1"/>
</dbReference>
<evidence type="ECO:0000259" key="15">
    <source>
        <dbReference type="Pfam" id="PF01208"/>
    </source>
</evidence>
<evidence type="ECO:0000256" key="8">
    <source>
        <dbReference type="ARBA" id="ARBA00022490"/>
    </source>
</evidence>
<feature type="domain" description="Uroporphyrinogen decarboxylase (URO-D)" evidence="15">
    <location>
        <begin position="45"/>
        <end position="401"/>
    </location>
</feature>
<evidence type="ECO:0000256" key="2">
    <source>
        <dbReference type="ARBA" id="ARBA00004514"/>
    </source>
</evidence>
<evidence type="ECO:0000256" key="3">
    <source>
        <dbReference type="ARBA" id="ARBA00004804"/>
    </source>
</evidence>
<dbReference type="AlphaFoldDB" id="A0A7S0KAY1"/>
<evidence type="ECO:0000256" key="13">
    <source>
        <dbReference type="ARBA" id="ARBA00047341"/>
    </source>
</evidence>
<evidence type="ECO:0000256" key="9">
    <source>
        <dbReference type="ARBA" id="ARBA00022793"/>
    </source>
</evidence>
<protein>
    <recommendedName>
        <fullName evidence="7">Uroporphyrinogen decarboxylase</fullName>
        <ecNumber evidence="6">4.1.1.37</ecNumber>
    </recommendedName>
</protein>
<dbReference type="UniPathway" id="UPA00251">
    <property type="reaction ID" value="UER00321"/>
</dbReference>
<dbReference type="GO" id="GO:0006782">
    <property type="term" value="P:protoporphyrinogen IX biosynthetic process"/>
    <property type="evidence" value="ECO:0007669"/>
    <property type="project" value="UniProtKB-UniPathway"/>
</dbReference>
<evidence type="ECO:0000256" key="10">
    <source>
        <dbReference type="ARBA" id="ARBA00023239"/>
    </source>
</evidence>
<reference evidence="16" key="1">
    <citation type="submission" date="2021-01" db="EMBL/GenBank/DDBJ databases">
        <authorList>
            <person name="Corre E."/>
            <person name="Pelletier E."/>
            <person name="Niang G."/>
            <person name="Scheremetjew M."/>
            <person name="Finn R."/>
            <person name="Kale V."/>
            <person name="Holt S."/>
            <person name="Cochrane G."/>
            <person name="Meng A."/>
            <person name="Brown T."/>
            <person name="Cohen L."/>
        </authorList>
    </citation>
    <scope>NUCLEOTIDE SEQUENCE</scope>
    <source>
        <strain evidence="16">Clade-D-RCC2572</strain>
    </source>
</reference>
<comment type="subunit">
    <text evidence="5">Homodimer.</text>
</comment>
<keyword evidence="10" id="KW-0456">Lyase</keyword>
<comment type="catalytic activity">
    <reaction evidence="14">
        <text>uroporphyrinogen III + 4 H(+) = coproporphyrinogen III + 4 CO2</text>
        <dbReference type="Rhea" id="RHEA:19865"/>
        <dbReference type="ChEBI" id="CHEBI:15378"/>
        <dbReference type="ChEBI" id="CHEBI:16526"/>
        <dbReference type="ChEBI" id="CHEBI:57308"/>
        <dbReference type="ChEBI" id="CHEBI:57309"/>
        <dbReference type="EC" id="4.1.1.37"/>
    </reaction>
    <physiologicalReaction direction="left-to-right" evidence="14">
        <dbReference type="Rhea" id="RHEA:19866"/>
    </physiologicalReaction>
</comment>
<gene>
    <name evidence="16" type="ORF">OMED0929_LOCUS174</name>
</gene>
<dbReference type="InterPro" id="IPR000257">
    <property type="entry name" value="Uroporphyrinogen_deCOase"/>
</dbReference>
<dbReference type="Pfam" id="PF01208">
    <property type="entry name" value="URO-D"/>
    <property type="match status" value="1"/>
</dbReference>
<comment type="similarity">
    <text evidence="4">Belongs to the uroporphyrinogen decarboxylase family.</text>
</comment>
<evidence type="ECO:0000256" key="11">
    <source>
        <dbReference type="ARBA" id="ARBA00023244"/>
    </source>
</evidence>
<accession>A0A7S0KAY1</accession>
<evidence type="ECO:0000256" key="14">
    <source>
        <dbReference type="ARBA" id="ARBA00048411"/>
    </source>
</evidence>
<evidence type="ECO:0000313" key="16">
    <source>
        <dbReference type="EMBL" id="CAD8575409.1"/>
    </source>
</evidence>
<dbReference type="GO" id="GO:0004853">
    <property type="term" value="F:uroporphyrinogen decarboxylase activity"/>
    <property type="evidence" value="ECO:0007669"/>
    <property type="project" value="UniProtKB-EC"/>
</dbReference>
<dbReference type="FunFam" id="3.20.20.210:FF:000008">
    <property type="entry name" value="Uroporphyrinogen decarboxylase"/>
    <property type="match status" value="1"/>
</dbReference>
<evidence type="ECO:0000256" key="7">
    <source>
        <dbReference type="ARBA" id="ARBA00014308"/>
    </source>
</evidence>
<comment type="catalytic activity">
    <reaction evidence="13">
        <text>uroporphyrinogen I + 4 H(+) = coproporphyrinogen I + 4 CO2</text>
        <dbReference type="Rhea" id="RHEA:31239"/>
        <dbReference type="ChEBI" id="CHEBI:15378"/>
        <dbReference type="ChEBI" id="CHEBI:16526"/>
        <dbReference type="ChEBI" id="CHEBI:62626"/>
        <dbReference type="ChEBI" id="CHEBI:62631"/>
    </reaction>
    <physiologicalReaction direction="left-to-right" evidence="13">
        <dbReference type="Rhea" id="RHEA:31240"/>
    </physiologicalReaction>
</comment>
<dbReference type="EC" id="4.1.1.37" evidence="6"/>
<evidence type="ECO:0000256" key="6">
    <source>
        <dbReference type="ARBA" id="ARBA00012288"/>
    </source>
</evidence>
<dbReference type="PANTHER" id="PTHR21091">
    <property type="entry name" value="METHYLTETRAHYDROFOLATE:HOMOCYSTEINE METHYLTRANSFERASE RELATED"/>
    <property type="match status" value="1"/>
</dbReference>
<dbReference type="SUPFAM" id="SSF51726">
    <property type="entry name" value="UROD/MetE-like"/>
    <property type="match status" value="1"/>
</dbReference>
<dbReference type="InterPro" id="IPR038071">
    <property type="entry name" value="UROD/MetE-like_sf"/>
</dbReference>
<organism evidence="16">
    <name type="scientific">Ostreococcus mediterraneus</name>
    <dbReference type="NCBI Taxonomy" id="1486918"/>
    <lineage>
        <taxon>Eukaryota</taxon>
        <taxon>Viridiplantae</taxon>
        <taxon>Chlorophyta</taxon>
        <taxon>Mamiellophyceae</taxon>
        <taxon>Mamiellales</taxon>
        <taxon>Bathycoccaceae</taxon>
        <taxon>Ostreococcus</taxon>
    </lineage>
</organism>
<dbReference type="EMBL" id="HBEW01000203">
    <property type="protein sequence ID" value="CAD8575409.1"/>
    <property type="molecule type" value="Transcribed_RNA"/>
</dbReference>
<comment type="function">
    <text evidence="1">Catalyzes the decarboxylation of four acetate groups of uroporphyrinogen-III to yield coproporphyrinogen-III.</text>
</comment>
<dbReference type="Gene3D" id="3.20.20.210">
    <property type="match status" value="1"/>
</dbReference>
<comment type="subcellular location">
    <subcellularLocation>
        <location evidence="2">Cytoplasm</location>
        <location evidence="2">Cytosol</location>
    </subcellularLocation>
</comment>
<dbReference type="InterPro" id="IPR006361">
    <property type="entry name" value="Uroporphyrinogen_deCO2ase_HemE"/>
</dbReference>
<keyword evidence="8" id="KW-0963">Cytoplasm</keyword>
<name>A0A7S0KAY1_9CHLO</name>
<keyword evidence="9" id="KW-0210">Decarboxylase</keyword>
<dbReference type="PANTHER" id="PTHR21091:SF169">
    <property type="entry name" value="UROPORPHYRINOGEN DECARBOXYLASE"/>
    <property type="match status" value="1"/>
</dbReference>